<feature type="transmembrane region" description="Helical" evidence="2">
    <location>
        <begin position="12"/>
        <end position="35"/>
    </location>
</feature>
<dbReference type="PANTHER" id="PTHR31875">
    <property type="entry name" value="PROTEIN DEHYDRATION-INDUCED 19"/>
    <property type="match status" value="1"/>
</dbReference>
<accession>A0A9Q0F5P3</accession>
<sequence length="235" mass="25856">MRSIHSKPKMGHGLYLVQGISFFVLLGKHVYGLCFSASSSRLCHSNWTVKGFGIIVSLLFLISCSSFSPGQAFPLLLILTFCLNCLFQVCPVCTKKVGMDIVGHITTQHGSFFKVQRKRRLRKGGSISAFSMLRKELRDGSLQSLLGGSSGLVSSNTEPDPLLSSFIFSPPGLEEPLSAPPPSVEDSLVKGSTKEEFLERKVEQSLLSHKDQEEKTRKCEFVQGLLLSTILDDML</sequence>
<evidence type="ECO:0000256" key="1">
    <source>
        <dbReference type="ARBA" id="ARBA00007109"/>
    </source>
</evidence>
<keyword evidence="2" id="KW-0812">Transmembrane</keyword>
<dbReference type="OrthoDB" id="6270329at2759"/>
<evidence type="ECO:0000313" key="6">
    <source>
        <dbReference type="Proteomes" id="UP001141552"/>
    </source>
</evidence>
<evidence type="ECO:0000259" key="4">
    <source>
        <dbReference type="Pfam" id="PF14571"/>
    </source>
</evidence>
<evidence type="ECO:0000313" key="5">
    <source>
        <dbReference type="EMBL" id="KAJ4825356.1"/>
    </source>
</evidence>
<reference evidence="5" key="2">
    <citation type="journal article" date="2023" name="Plants (Basel)">
        <title>Annotation of the Turnera subulata (Passifloraceae) Draft Genome Reveals the S-Locus Evolved after the Divergence of Turneroideae from Passifloroideae in a Stepwise Manner.</title>
        <authorList>
            <person name="Henning P.M."/>
            <person name="Roalson E.H."/>
            <person name="Mir W."/>
            <person name="McCubbin A.G."/>
            <person name="Shore J.S."/>
        </authorList>
    </citation>
    <scope>NUCLEOTIDE SEQUENCE</scope>
    <source>
        <strain evidence="5">F60SS</strain>
    </source>
</reference>
<dbReference type="Pfam" id="PF14571">
    <property type="entry name" value="Di19_C"/>
    <property type="match status" value="1"/>
</dbReference>
<keyword evidence="6" id="KW-1185">Reference proteome</keyword>
<reference evidence="5" key="1">
    <citation type="submission" date="2022-02" db="EMBL/GenBank/DDBJ databases">
        <authorList>
            <person name="Henning P.M."/>
            <person name="McCubbin A.G."/>
            <person name="Shore J.S."/>
        </authorList>
    </citation>
    <scope>NUCLEOTIDE SEQUENCE</scope>
    <source>
        <strain evidence="5">F60SS</strain>
        <tissue evidence="5">Leaves</tissue>
    </source>
</reference>
<feature type="transmembrane region" description="Helical" evidence="2">
    <location>
        <begin position="47"/>
        <end position="68"/>
    </location>
</feature>
<dbReference type="InterPro" id="IPR027935">
    <property type="entry name" value="Di19_C"/>
</dbReference>
<evidence type="ECO:0000259" key="3">
    <source>
        <dbReference type="Pfam" id="PF05605"/>
    </source>
</evidence>
<dbReference type="InterPro" id="IPR033347">
    <property type="entry name" value="Di19"/>
</dbReference>
<dbReference type="Pfam" id="PF05605">
    <property type="entry name" value="zf-Di19"/>
    <property type="match status" value="1"/>
</dbReference>
<feature type="domain" description="Di19 zinc-binding" evidence="3">
    <location>
        <begin position="89"/>
        <end position="110"/>
    </location>
</feature>
<dbReference type="EMBL" id="JAKUCV010006928">
    <property type="protein sequence ID" value="KAJ4825356.1"/>
    <property type="molecule type" value="Genomic_DNA"/>
</dbReference>
<dbReference type="InterPro" id="IPR008598">
    <property type="entry name" value="Di19_Zn-bd"/>
</dbReference>
<evidence type="ECO:0008006" key="7">
    <source>
        <dbReference type="Google" id="ProtNLM"/>
    </source>
</evidence>
<gene>
    <name evidence="5" type="ORF">Tsubulata_046195</name>
</gene>
<protein>
    <recommendedName>
        <fullName evidence="7">Protein dehydration-induced 19 C-terminal domain-containing protein</fullName>
    </recommendedName>
</protein>
<keyword evidence="2" id="KW-1133">Transmembrane helix</keyword>
<evidence type="ECO:0000256" key="2">
    <source>
        <dbReference type="SAM" id="Phobius"/>
    </source>
</evidence>
<comment type="caution">
    <text evidence="5">The sequence shown here is derived from an EMBL/GenBank/DDBJ whole genome shotgun (WGS) entry which is preliminary data.</text>
</comment>
<organism evidence="5 6">
    <name type="scientific">Turnera subulata</name>
    <dbReference type="NCBI Taxonomy" id="218843"/>
    <lineage>
        <taxon>Eukaryota</taxon>
        <taxon>Viridiplantae</taxon>
        <taxon>Streptophyta</taxon>
        <taxon>Embryophyta</taxon>
        <taxon>Tracheophyta</taxon>
        <taxon>Spermatophyta</taxon>
        <taxon>Magnoliopsida</taxon>
        <taxon>eudicotyledons</taxon>
        <taxon>Gunneridae</taxon>
        <taxon>Pentapetalae</taxon>
        <taxon>rosids</taxon>
        <taxon>fabids</taxon>
        <taxon>Malpighiales</taxon>
        <taxon>Passifloraceae</taxon>
        <taxon>Turnera</taxon>
    </lineage>
</organism>
<dbReference type="PANTHER" id="PTHR31875:SF23">
    <property type="entry name" value="PROTEIN DEHYDRATION-INDUCED 19 HOMOLOG 4"/>
    <property type="match status" value="1"/>
</dbReference>
<name>A0A9Q0F5P3_9ROSI</name>
<proteinExistence type="inferred from homology"/>
<dbReference type="AlphaFoldDB" id="A0A9Q0F5P3"/>
<comment type="similarity">
    <text evidence="1">Belongs to the Di19 family.</text>
</comment>
<dbReference type="Proteomes" id="UP001141552">
    <property type="component" value="Unassembled WGS sequence"/>
</dbReference>
<keyword evidence="2" id="KW-0472">Membrane</keyword>
<feature type="domain" description="Di19 C-terminal" evidence="4">
    <location>
        <begin position="130"/>
        <end position="230"/>
    </location>
</feature>